<reference evidence="3 4" key="1">
    <citation type="journal article" date="2020" name="ISME J.">
        <title>Comparative genomics reveals insights into cyanobacterial evolution and habitat adaptation.</title>
        <authorList>
            <person name="Chen M.Y."/>
            <person name="Teng W.K."/>
            <person name="Zhao L."/>
            <person name="Hu C.X."/>
            <person name="Zhou Y.K."/>
            <person name="Han B.P."/>
            <person name="Song L.R."/>
            <person name="Shu W.S."/>
        </authorList>
    </citation>
    <scope>NUCLEOTIDE SEQUENCE [LARGE SCALE GENOMIC DNA]</scope>
    <source>
        <strain evidence="3 4">FACHB-391</strain>
    </source>
</reference>
<comment type="caution">
    <text evidence="3">The sequence shown here is derived from an EMBL/GenBank/DDBJ whole genome shotgun (WGS) entry which is preliminary data.</text>
</comment>
<dbReference type="InterPro" id="IPR013762">
    <property type="entry name" value="Integrase-like_cat_sf"/>
</dbReference>
<evidence type="ECO:0000256" key="1">
    <source>
        <dbReference type="ARBA" id="ARBA00023172"/>
    </source>
</evidence>
<protein>
    <recommendedName>
        <fullName evidence="5">Integrase</fullName>
    </recommendedName>
</protein>
<sequence>MDRGAAPQLVQHTLGHKSLDTTSRYAHAKPNDSSGLYLAR</sequence>
<feature type="region of interest" description="Disordered" evidence="2">
    <location>
        <begin position="1"/>
        <end position="40"/>
    </location>
</feature>
<name>A0ABR8F0Y1_NOSLI</name>
<evidence type="ECO:0000256" key="2">
    <source>
        <dbReference type="SAM" id="MobiDB-lite"/>
    </source>
</evidence>
<evidence type="ECO:0000313" key="4">
    <source>
        <dbReference type="Proteomes" id="UP000604661"/>
    </source>
</evidence>
<keyword evidence="4" id="KW-1185">Reference proteome</keyword>
<proteinExistence type="predicted"/>
<accession>A0ABR8F0Y1</accession>
<dbReference type="InterPro" id="IPR011010">
    <property type="entry name" value="DNA_brk_join_enz"/>
</dbReference>
<dbReference type="SUPFAM" id="SSF56349">
    <property type="entry name" value="DNA breaking-rejoining enzymes"/>
    <property type="match status" value="1"/>
</dbReference>
<evidence type="ECO:0000313" key="3">
    <source>
        <dbReference type="EMBL" id="MBD2563825.1"/>
    </source>
</evidence>
<dbReference type="Gene3D" id="1.10.443.10">
    <property type="entry name" value="Intergrase catalytic core"/>
    <property type="match status" value="1"/>
</dbReference>
<evidence type="ECO:0008006" key="5">
    <source>
        <dbReference type="Google" id="ProtNLM"/>
    </source>
</evidence>
<dbReference type="Proteomes" id="UP000604661">
    <property type="component" value="Unassembled WGS sequence"/>
</dbReference>
<gene>
    <name evidence="3" type="ORF">H6G95_25075</name>
</gene>
<dbReference type="EMBL" id="JACJTE010000037">
    <property type="protein sequence ID" value="MBD2563825.1"/>
    <property type="molecule type" value="Genomic_DNA"/>
</dbReference>
<organism evidence="3 4">
    <name type="scientific">Nostoc linckia FACHB-391</name>
    <dbReference type="NCBI Taxonomy" id="2692906"/>
    <lineage>
        <taxon>Bacteria</taxon>
        <taxon>Bacillati</taxon>
        <taxon>Cyanobacteriota</taxon>
        <taxon>Cyanophyceae</taxon>
        <taxon>Nostocales</taxon>
        <taxon>Nostocaceae</taxon>
        <taxon>Nostoc</taxon>
    </lineage>
</organism>
<keyword evidence="1" id="KW-0233">DNA recombination</keyword>